<organism evidence="1 2">
    <name type="scientific">Malus baccata</name>
    <name type="common">Siberian crab apple</name>
    <name type="synonym">Pyrus baccata</name>
    <dbReference type="NCBI Taxonomy" id="106549"/>
    <lineage>
        <taxon>Eukaryota</taxon>
        <taxon>Viridiplantae</taxon>
        <taxon>Streptophyta</taxon>
        <taxon>Embryophyta</taxon>
        <taxon>Tracheophyta</taxon>
        <taxon>Spermatophyta</taxon>
        <taxon>Magnoliopsida</taxon>
        <taxon>eudicotyledons</taxon>
        <taxon>Gunneridae</taxon>
        <taxon>Pentapetalae</taxon>
        <taxon>rosids</taxon>
        <taxon>fabids</taxon>
        <taxon>Rosales</taxon>
        <taxon>Rosaceae</taxon>
        <taxon>Amygdaloideae</taxon>
        <taxon>Maleae</taxon>
        <taxon>Malus</taxon>
    </lineage>
</organism>
<name>A0A540NLK2_MALBA</name>
<protein>
    <submittedName>
        <fullName evidence="1">Uncharacterized protein</fullName>
    </submittedName>
</protein>
<evidence type="ECO:0000313" key="1">
    <source>
        <dbReference type="EMBL" id="TQE11380.1"/>
    </source>
</evidence>
<gene>
    <name evidence="1" type="ORF">C1H46_002943</name>
</gene>
<dbReference type="AlphaFoldDB" id="A0A540NLK2"/>
<comment type="caution">
    <text evidence="1">The sequence shown here is derived from an EMBL/GenBank/DDBJ whole genome shotgun (WGS) entry which is preliminary data.</text>
</comment>
<keyword evidence="2" id="KW-1185">Reference proteome</keyword>
<accession>A0A540NLK2</accession>
<sequence>MGNRSTLAGIEVLIIGSYSLKWIEISTLLFDAFVDADIPAATTCVPPLTNDIAYSVALIPIFSSSTSRAPPVSHASSFHPCCLFLSQFAQPFPPPIILTGPPRSPILHILFFPSPHNLPYSQILPLPPIFTCPPTTPATSQFGWICRRRIERVI</sequence>
<reference evidence="1 2" key="1">
    <citation type="journal article" date="2019" name="G3 (Bethesda)">
        <title>Sequencing of a Wild Apple (Malus baccata) Genome Unravels the Differences Between Cultivated and Wild Apple Species Regarding Disease Resistance and Cold Tolerance.</title>
        <authorList>
            <person name="Chen X."/>
        </authorList>
    </citation>
    <scope>NUCLEOTIDE SEQUENCE [LARGE SCALE GENOMIC DNA]</scope>
    <source>
        <strain evidence="2">cv. Shandingzi</strain>
        <tissue evidence="1">Leaves</tissue>
    </source>
</reference>
<dbReference type="Proteomes" id="UP000315295">
    <property type="component" value="Unassembled WGS sequence"/>
</dbReference>
<evidence type="ECO:0000313" key="2">
    <source>
        <dbReference type="Proteomes" id="UP000315295"/>
    </source>
</evidence>
<dbReference type="EMBL" id="VIEB01000030">
    <property type="protein sequence ID" value="TQE11380.1"/>
    <property type="molecule type" value="Genomic_DNA"/>
</dbReference>
<proteinExistence type="predicted"/>